<dbReference type="AlphaFoldDB" id="A0A7X2NQ62"/>
<proteinExistence type="predicted"/>
<organism evidence="1 2">
    <name type="scientific">Stecheria intestinalis</name>
    <dbReference type="NCBI Taxonomy" id="2606630"/>
    <lineage>
        <taxon>Bacteria</taxon>
        <taxon>Bacillati</taxon>
        <taxon>Bacillota</taxon>
        <taxon>Erysipelotrichia</taxon>
        <taxon>Erysipelotrichales</taxon>
        <taxon>Erysipelotrichaceae</taxon>
        <taxon>Stecheria</taxon>
    </lineage>
</organism>
<reference evidence="1 2" key="1">
    <citation type="submission" date="2019-08" db="EMBL/GenBank/DDBJ databases">
        <title>In-depth cultivation of the pig gut microbiome towards novel bacterial diversity and tailored functional studies.</title>
        <authorList>
            <person name="Wylensek D."/>
            <person name="Hitch T.C.A."/>
            <person name="Clavel T."/>
        </authorList>
    </citation>
    <scope>NUCLEOTIDE SEQUENCE [LARGE SCALE GENOMIC DNA]</scope>
    <source>
        <strain evidence="1 2">Oil+RF-744-GAM-WT-6</strain>
    </source>
</reference>
<evidence type="ECO:0008006" key="3">
    <source>
        <dbReference type="Google" id="ProtNLM"/>
    </source>
</evidence>
<keyword evidence="2" id="KW-1185">Reference proteome</keyword>
<dbReference type="EMBL" id="VUMN01000001">
    <property type="protein sequence ID" value="MSS57459.1"/>
    <property type="molecule type" value="Genomic_DNA"/>
</dbReference>
<dbReference type="Gene3D" id="3.40.1390.20">
    <property type="entry name" value="HprK N-terminal domain-like"/>
    <property type="match status" value="1"/>
</dbReference>
<protein>
    <recommendedName>
        <fullName evidence="3">DRTGG domain-containing protein</fullName>
    </recommendedName>
</protein>
<comment type="caution">
    <text evidence="1">The sequence shown here is derived from an EMBL/GenBank/DDBJ whole genome shotgun (WGS) entry which is preliminary data.</text>
</comment>
<dbReference type="RefSeq" id="WP_105303721.1">
    <property type="nucleotide sequence ID" value="NZ_JAQXPC010000025.1"/>
</dbReference>
<dbReference type="SUPFAM" id="SSF75138">
    <property type="entry name" value="HprK N-terminal domain-like"/>
    <property type="match status" value="1"/>
</dbReference>
<dbReference type="InterPro" id="IPR028979">
    <property type="entry name" value="Ser_kin/Pase_Hpr-like_N_sf"/>
</dbReference>
<evidence type="ECO:0000313" key="1">
    <source>
        <dbReference type="EMBL" id="MSS57459.1"/>
    </source>
</evidence>
<evidence type="ECO:0000313" key="2">
    <source>
        <dbReference type="Proteomes" id="UP000461880"/>
    </source>
</evidence>
<sequence length="118" mass="12845">MRADEITGAVHAVTLHTADAGWKEKEYSAAFATDLMSDALAMIQKSPESTVLITGLCNAQVLRTAEMLDVNLVIIVRGKHLSDLDLSIADEMNISLFSTDLTMYETCGILYEKGLHGI</sequence>
<gene>
    <name evidence="1" type="ORF">FYJ51_00840</name>
</gene>
<accession>A0A7X2NQ62</accession>
<dbReference type="Proteomes" id="UP000461880">
    <property type="component" value="Unassembled WGS sequence"/>
</dbReference>
<name>A0A7X2NQ62_9FIRM</name>